<evidence type="ECO:0000259" key="1">
    <source>
        <dbReference type="PROSITE" id="PS51272"/>
    </source>
</evidence>
<dbReference type="PROSITE" id="PS51272">
    <property type="entry name" value="SLH"/>
    <property type="match status" value="1"/>
</dbReference>
<reference evidence="2" key="1">
    <citation type="journal article" date="2012" name="Science">
        <title>Fermentation, hydrogen, and sulfur metabolism in multiple uncultivated bacterial phyla.</title>
        <authorList>
            <person name="Wrighton K.C."/>
            <person name="Thomas B.C."/>
            <person name="Sharon I."/>
            <person name="Miller C.S."/>
            <person name="Castelle C.J."/>
            <person name="VerBerkmoes N.C."/>
            <person name="Wilkins M.J."/>
            <person name="Hettich R.L."/>
            <person name="Lipton M.S."/>
            <person name="Williams K.H."/>
            <person name="Long P.E."/>
            <person name="Banfield J.F."/>
        </authorList>
    </citation>
    <scope>NUCLEOTIDE SEQUENCE [LARGE SCALE GENOMIC DNA]</scope>
</reference>
<organism evidence="2">
    <name type="scientific">uncultured bacterium</name>
    <name type="common">gcode 4</name>
    <dbReference type="NCBI Taxonomy" id="1234023"/>
    <lineage>
        <taxon>Bacteria</taxon>
        <taxon>environmental samples</taxon>
    </lineage>
</organism>
<name>K1X3E1_9BACT</name>
<evidence type="ECO:0000313" key="2">
    <source>
        <dbReference type="EMBL" id="EKD24570.1"/>
    </source>
</evidence>
<feature type="domain" description="SLH" evidence="1">
    <location>
        <begin position="232"/>
        <end position="300"/>
    </location>
</feature>
<sequence>EVRSLIDWTTNPTDSFHESATLRTIDVSQWIWVKPAISRQGFFVDIENDPYRTYIDRLVAYDVLTPSQKFYPQNYFRLDDFISLLTKLYKKKTGQSLTSQNILWMTSRDGLMTKWMIQQVMYSLKNIEKIDIDGNPYDKLIRSEWAYYLVRMFDLPALATDEEIVVPIGDMFTDVAGQPFASDINTLASLGILNTQTTKFYPDNYLHHYDFTILFVNALLSSKGQSLFVAPGASQFADVESSASYLPQLSYATNHGLIDPITMSKAGQLYFEPDSFITKHEVYQILSKALNIQFVYDVAQADQQKISRAELAKLLVDSFGFTPKASNESDILSSTNSDALDPSMLLKLKTLLSML</sequence>
<proteinExistence type="predicted"/>
<gene>
    <name evidence="2" type="ORF">ACD_80C00200G0001</name>
</gene>
<feature type="non-terminal residue" evidence="2">
    <location>
        <position position="1"/>
    </location>
</feature>
<dbReference type="EMBL" id="AMFJ01036207">
    <property type="protein sequence ID" value="EKD24570.1"/>
    <property type="molecule type" value="Genomic_DNA"/>
</dbReference>
<accession>K1X3E1</accession>
<dbReference type="Pfam" id="PF00395">
    <property type="entry name" value="SLH"/>
    <property type="match status" value="1"/>
</dbReference>
<comment type="caution">
    <text evidence="2">The sequence shown here is derived from an EMBL/GenBank/DDBJ whole genome shotgun (WGS) entry which is preliminary data.</text>
</comment>
<dbReference type="AlphaFoldDB" id="K1X3E1"/>
<protein>
    <recommendedName>
        <fullName evidence="1">SLH domain-containing protein</fullName>
    </recommendedName>
</protein>
<dbReference type="InterPro" id="IPR001119">
    <property type="entry name" value="SLH_dom"/>
</dbReference>